<sequence>MPRPANQLDGRRRKAATTRCRALEQARAQGPVEIDTLDGTTVRHLAEPMWWFNVRAPTPSRCCLNVEAADAATMASIRDCVLRPCAGRRQQCTGHTGGPGTTV</sequence>
<name>A0A935MIV4_9MICO</name>
<evidence type="ECO:0008006" key="3">
    <source>
        <dbReference type="Google" id="ProtNLM"/>
    </source>
</evidence>
<evidence type="ECO:0000313" key="2">
    <source>
        <dbReference type="Proteomes" id="UP000726105"/>
    </source>
</evidence>
<dbReference type="AlphaFoldDB" id="A0A935MIV4"/>
<dbReference type="EMBL" id="JADJIB010000009">
    <property type="protein sequence ID" value="MBK7274542.1"/>
    <property type="molecule type" value="Genomic_DNA"/>
</dbReference>
<accession>A0A935MIV4</accession>
<evidence type="ECO:0000313" key="1">
    <source>
        <dbReference type="EMBL" id="MBK7274542.1"/>
    </source>
</evidence>
<protein>
    <recommendedName>
        <fullName evidence="3">Phosphomannomutase</fullName>
    </recommendedName>
</protein>
<proteinExistence type="predicted"/>
<gene>
    <name evidence="1" type="ORF">IPI13_15770</name>
</gene>
<organism evidence="1 2">
    <name type="scientific">Candidatus Phosphoribacter hodrii</name>
    <dbReference type="NCBI Taxonomy" id="2953743"/>
    <lineage>
        <taxon>Bacteria</taxon>
        <taxon>Bacillati</taxon>
        <taxon>Actinomycetota</taxon>
        <taxon>Actinomycetes</taxon>
        <taxon>Micrococcales</taxon>
        <taxon>Dermatophilaceae</taxon>
        <taxon>Candidatus Phosphoribacter</taxon>
    </lineage>
</organism>
<dbReference type="Proteomes" id="UP000726105">
    <property type="component" value="Unassembled WGS sequence"/>
</dbReference>
<reference evidence="1 2" key="1">
    <citation type="submission" date="2020-10" db="EMBL/GenBank/DDBJ databases">
        <title>Connecting structure to function with the recovery of over 1000 high-quality activated sludge metagenome-assembled genomes encoding full-length rRNA genes using long-read sequencing.</title>
        <authorList>
            <person name="Singleton C.M."/>
            <person name="Petriglieri F."/>
            <person name="Kristensen J.M."/>
            <person name="Kirkegaard R.H."/>
            <person name="Michaelsen T.Y."/>
            <person name="Andersen M.H."/>
            <person name="Karst S.M."/>
            <person name="Dueholm M.S."/>
            <person name="Nielsen P.H."/>
            <person name="Albertsen M."/>
        </authorList>
    </citation>
    <scope>NUCLEOTIDE SEQUENCE [LARGE SCALE GENOMIC DNA]</scope>
    <source>
        <strain evidence="1">Ega_18-Q3-R5-49_MAXAC.001</strain>
    </source>
</reference>
<comment type="caution">
    <text evidence="1">The sequence shown here is derived from an EMBL/GenBank/DDBJ whole genome shotgun (WGS) entry which is preliminary data.</text>
</comment>
<dbReference type="Gene3D" id="3.30.310.50">
    <property type="entry name" value="Alpha-D-phosphohexomutase, C-terminal domain"/>
    <property type="match status" value="1"/>
</dbReference>